<accession>A0A2P5DKD8</accession>
<dbReference type="PANTHER" id="PTHR13526:SF23">
    <property type="entry name" value="PROTEIN PHYTOCHROME-DEPENDENT LATE-FLOWERING-LIKE"/>
    <property type="match status" value="1"/>
</dbReference>
<dbReference type="PANTHER" id="PTHR13526">
    <property type="entry name" value="TRANSCRIPTION FACTOR SPT20 HOMOLOG"/>
    <property type="match status" value="1"/>
</dbReference>
<evidence type="ECO:0000259" key="2">
    <source>
        <dbReference type="Pfam" id="PF12090"/>
    </source>
</evidence>
<keyword evidence="4" id="KW-1185">Reference proteome</keyword>
<feature type="region of interest" description="Disordered" evidence="1">
    <location>
        <begin position="20"/>
        <end position="42"/>
    </location>
</feature>
<evidence type="ECO:0000256" key="1">
    <source>
        <dbReference type="SAM" id="MobiDB-lite"/>
    </source>
</evidence>
<dbReference type="InterPro" id="IPR046468">
    <property type="entry name" value="Spt20-like_SEP"/>
</dbReference>
<dbReference type="GO" id="GO:0003712">
    <property type="term" value="F:transcription coregulator activity"/>
    <property type="evidence" value="ECO:0007669"/>
    <property type="project" value="InterPro"/>
</dbReference>
<dbReference type="GO" id="GO:0000124">
    <property type="term" value="C:SAGA complex"/>
    <property type="evidence" value="ECO:0007669"/>
    <property type="project" value="InterPro"/>
</dbReference>
<dbReference type="InterPro" id="IPR021950">
    <property type="entry name" value="Spt20"/>
</dbReference>
<feature type="domain" description="Spt20-like SEP" evidence="2">
    <location>
        <begin position="69"/>
        <end position="213"/>
    </location>
</feature>
<organism evidence="3 4">
    <name type="scientific">Parasponia andersonii</name>
    <name type="common">Sponia andersonii</name>
    <dbReference type="NCBI Taxonomy" id="3476"/>
    <lineage>
        <taxon>Eukaryota</taxon>
        <taxon>Viridiplantae</taxon>
        <taxon>Streptophyta</taxon>
        <taxon>Embryophyta</taxon>
        <taxon>Tracheophyta</taxon>
        <taxon>Spermatophyta</taxon>
        <taxon>Magnoliopsida</taxon>
        <taxon>eudicotyledons</taxon>
        <taxon>Gunneridae</taxon>
        <taxon>Pentapetalae</taxon>
        <taxon>rosids</taxon>
        <taxon>fabids</taxon>
        <taxon>Rosales</taxon>
        <taxon>Cannabaceae</taxon>
        <taxon>Parasponia</taxon>
    </lineage>
</organism>
<dbReference type="AlphaFoldDB" id="A0A2P5DKD8"/>
<dbReference type="GO" id="GO:0006357">
    <property type="term" value="P:regulation of transcription by RNA polymerase II"/>
    <property type="evidence" value="ECO:0007669"/>
    <property type="project" value="TreeGrafter"/>
</dbReference>
<evidence type="ECO:0000313" key="4">
    <source>
        <dbReference type="Proteomes" id="UP000237105"/>
    </source>
</evidence>
<dbReference type="STRING" id="3476.A0A2P5DKD8"/>
<dbReference type="EMBL" id="JXTB01000032">
    <property type="protein sequence ID" value="PON73746.1"/>
    <property type="molecule type" value="Genomic_DNA"/>
</dbReference>
<sequence>MGVSFKIARMGTRYRSRLSQIQDEDDDNESVDSQPSVNQGNFSGVADKISDLSNVLAKTGLHSASDDIEASFSLNLFPDGFSIGKVSESFSNAPEQLYPYNRASEMLFSAIEYGWLPGDTFDDLPIKYVNGSVLCTIQDYRNCLSPEGGIGSIQKSPTVNRVILHMSMENVVKDILSISDDCWTYKDILEVESSILKALQPNLCLSPQPLLGKHCREPSAKKVNLDISWSWKKRDQLNAPATNQVFSNSCHVNVTPGQNSNFLGGLVHQDRQVVCAKENIPTQILNQESNTLQEMKSHFYPLTSLPTCHLGETRDLSTLAELTTSNVSVSKRSSIKRTSDQTKLNSSNLNVKVRCQKQAIQGPPLKKPNKEPVDYSYQQFPRKSIETSAPTQLWWQNTMLQQQIEAEKPLSERFQDKGCSSQLIKNGLPSNLEGIMYSQVG</sequence>
<dbReference type="OrthoDB" id="1932706at2759"/>
<feature type="compositionally biased region" description="Polar residues" evidence="1">
    <location>
        <begin position="31"/>
        <end position="42"/>
    </location>
</feature>
<name>A0A2P5DKD8_PARAD</name>
<comment type="caution">
    <text evidence="3">The sequence shown here is derived from an EMBL/GenBank/DDBJ whole genome shotgun (WGS) entry which is preliminary data.</text>
</comment>
<dbReference type="Pfam" id="PF12090">
    <property type="entry name" value="Spt20_SEP"/>
    <property type="match status" value="1"/>
</dbReference>
<proteinExistence type="predicted"/>
<dbReference type="Proteomes" id="UP000237105">
    <property type="component" value="Unassembled WGS sequence"/>
</dbReference>
<reference evidence="4" key="1">
    <citation type="submission" date="2016-06" db="EMBL/GenBank/DDBJ databases">
        <title>Parallel loss of symbiosis genes in relatives of nitrogen-fixing non-legume Parasponia.</title>
        <authorList>
            <person name="Van Velzen R."/>
            <person name="Holmer R."/>
            <person name="Bu F."/>
            <person name="Rutten L."/>
            <person name="Van Zeijl A."/>
            <person name="Liu W."/>
            <person name="Santuari L."/>
            <person name="Cao Q."/>
            <person name="Sharma T."/>
            <person name="Shen D."/>
            <person name="Roswanjaya Y."/>
            <person name="Wardhani T."/>
            <person name="Kalhor M.S."/>
            <person name="Jansen J."/>
            <person name="Van den Hoogen J."/>
            <person name="Gungor B."/>
            <person name="Hartog M."/>
            <person name="Hontelez J."/>
            <person name="Verver J."/>
            <person name="Yang W.-C."/>
            <person name="Schijlen E."/>
            <person name="Repin R."/>
            <person name="Schilthuizen M."/>
            <person name="Schranz E."/>
            <person name="Heidstra R."/>
            <person name="Miyata K."/>
            <person name="Fedorova E."/>
            <person name="Kohlen W."/>
            <person name="Bisseling T."/>
            <person name="Smit S."/>
            <person name="Geurts R."/>
        </authorList>
    </citation>
    <scope>NUCLEOTIDE SEQUENCE [LARGE SCALE GENOMIC DNA]</scope>
    <source>
        <strain evidence="4">cv. WU1-14</strain>
    </source>
</reference>
<evidence type="ECO:0000313" key="3">
    <source>
        <dbReference type="EMBL" id="PON73746.1"/>
    </source>
</evidence>
<protein>
    <submittedName>
        <fullName evidence="3">Spt20 transcription factor</fullName>
    </submittedName>
</protein>
<gene>
    <name evidence="3" type="ORF">PanWU01x14_056340</name>
</gene>